<evidence type="ECO:0008006" key="3">
    <source>
        <dbReference type="Google" id="ProtNLM"/>
    </source>
</evidence>
<evidence type="ECO:0000313" key="1">
    <source>
        <dbReference type="EMBL" id="GLI58910.1"/>
    </source>
</evidence>
<sequence length="442" mass="48131">NVSHLSYSTCNTSKGDRLFIVGMSLSVTTEFVRQLFDLFTQPAYGKVLEICTVCGREPLAEPSQKYFSSLAAPSACCDTIPSVELTVDALEQIFMRCDVDTLIGVVPAVCKAWRLVASSCGLWRHRLSPKLMGELDSLAALGPPLAPSSLFLIMQGRNFLRNPTFRRDANTQPQLRRATARSKYQRSAWVTTTAMGDGIAWEAPPAGMRTYDTAATANPPPPLPYPGTVSRLATQQHPQHLQGFSGNGSGGFGIWGSAVRGRDEHQPGCLATANDWCEVVQVVDFDWELQHRGLTAAQAAHLLDAELSLRLSVHVGARWDCVGQYSIGLLLDEGNGNANGYGTGNDGQRLSHGSPGAGVTDDPIPCLQSFVLRPTRHHYYTGRVICTSDTWQRFEYVLPACPCGFRRAVVILRGRRAPNSLIVSPMPRFCGAKFASAELVFS</sequence>
<dbReference type="EMBL" id="BSDZ01000003">
    <property type="protein sequence ID" value="GLI58910.1"/>
    <property type="molecule type" value="Genomic_DNA"/>
</dbReference>
<organism evidence="1 2">
    <name type="scientific">Volvox africanus</name>
    <dbReference type="NCBI Taxonomy" id="51714"/>
    <lineage>
        <taxon>Eukaryota</taxon>
        <taxon>Viridiplantae</taxon>
        <taxon>Chlorophyta</taxon>
        <taxon>core chlorophytes</taxon>
        <taxon>Chlorophyceae</taxon>
        <taxon>CS clade</taxon>
        <taxon>Chlamydomonadales</taxon>
        <taxon>Volvocaceae</taxon>
        <taxon>Volvox</taxon>
    </lineage>
</organism>
<feature type="non-terminal residue" evidence="1">
    <location>
        <position position="1"/>
    </location>
</feature>
<dbReference type="Gene3D" id="1.20.1280.50">
    <property type="match status" value="1"/>
</dbReference>
<accession>A0ABQ5RMZ4</accession>
<dbReference type="Proteomes" id="UP001165090">
    <property type="component" value="Unassembled WGS sequence"/>
</dbReference>
<comment type="caution">
    <text evidence="1">The sequence shown here is derived from an EMBL/GenBank/DDBJ whole genome shotgun (WGS) entry which is preliminary data.</text>
</comment>
<dbReference type="InterPro" id="IPR036047">
    <property type="entry name" value="F-box-like_dom_sf"/>
</dbReference>
<protein>
    <recommendedName>
        <fullName evidence="3">F-box domain-containing protein</fullName>
    </recommendedName>
</protein>
<reference evidence="1 2" key="1">
    <citation type="journal article" date="2023" name="IScience">
        <title>Expanded male sex-determining region conserved during the evolution of homothallism in the green alga Volvox.</title>
        <authorList>
            <person name="Yamamoto K."/>
            <person name="Matsuzaki R."/>
            <person name="Mahakham W."/>
            <person name="Heman W."/>
            <person name="Sekimoto H."/>
            <person name="Kawachi M."/>
            <person name="Minakuchi Y."/>
            <person name="Toyoda A."/>
            <person name="Nozaki H."/>
        </authorList>
    </citation>
    <scope>NUCLEOTIDE SEQUENCE [LARGE SCALE GENOMIC DNA]</scope>
    <source>
        <strain evidence="1 2">NIES-4468</strain>
    </source>
</reference>
<proteinExistence type="predicted"/>
<keyword evidence="2" id="KW-1185">Reference proteome</keyword>
<name>A0ABQ5RMZ4_9CHLO</name>
<dbReference type="Gene3D" id="2.60.120.260">
    <property type="entry name" value="Galactose-binding domain-like"/>
    <property type="match status" value="1"/>
</dbReference>
<dbReference type="SUPFAM" id="SSF81383">
    <property type="entry name" value="F-box domain"/>
    <property type="match status" value="1"/>
</dbReference>
<evidence type="ECO:0000313" key="2">
    <source>
        <dbReference type="Proteomes" id="UP001165090"/>
    </source>
</evidence>
<gene>
    <name evidence="1" type="ORF">VaNZ11_000693</name>
</gene>